<comment type="caution">
    <text evidence="1">The sequence shown here is derived from an EMBL/GenBank/DDBJ whole genome shotgun (WGS) entry which is preliminary data.</text>
</comment>
<gene>
    <name evidence="1" type="ORF">QJ521_00850</name>
</gene>
<organism evidence="1 2">
    <name type="scientific">Peloplasma aerotolerans</name>
    <dbReference type="NCBI Taxonomy" id="3044389"/>
    <lineage>
        <taxon>Bacteria</taxon>
        <taxon>Bacillati</taxon>
        <taxon>Mycoplasmatota</taxon>
        <taxon>Mollicutes</taxon>
        <taxon>Acholeplasmatales</taxon>
        <taxon>Acholeplasmataceae</taxon>
        <taxon>Peloplasma</taxon>
    </lineage>
</organism>
<evidence type="ECO:0000313" key="1">
    <source>
        <dbReference type="EMBL" id="MDI6452097.1"/>
    </source>
</evidence>
<dbReference type="AlphaFoldDB" id="A0AAW6U6D6"/>
<name>A0AAW6U6D6_9MOLU</name>
<accession>A0AAW6U6D6</accession>
<sequence length="94" mass="10712">MYHIYGLNYNQGRFSIECLLDYPIESKFQAKMKYKKVIKLSAQGMGAGLFDASKGVWIGTCNNGENTPKMTKYLNEKRFGPSLDKTYYVANLPI</sequence>
<dbReference type="Proteomes" id="UP001431532">
    <property type="component" value="Unassembled WGS sequence"/>
</dbReference>
<reference evidence="1" key="1">
    <citation type="submission" date="2023-05" db="EMBL/GenBank/DDBJ databases">
        <title>Mariniplasma microaerophilum sp. nov., a novel anaerobic mollicute isolated from terrestrial mud volcano, Taman Peninsula, Russia.</title>
        <authorList>
            <person name="Khomyakova M.A."/>
            <person name="Merkel A.Y."/>
            <person name="Slobodkin A.I."/>
        </authorList>
    </citation>
    <scope>NUCLEOTIDE SEQUENCE</scope>
    <source>
        <strain evidence="1">M4Ah</strain>
    </source>
</reference>
<evidence type="ECO:0000313" key="2">
    <source>
        <dbReference type="Proteomes" id="UP001431532"/>
    </source>
</evidence>
<keyword evidence="2" id="KW-1185">Reference proteome</keyword>
<protein>
    <submittedName>
        <fullName evidence="1">Uncharacterized protein</fullName>
    </submittedName>
</protein>
<dbReference type="EMBL" id="JASCXW010000001">
    <property type="protein sequence ID" value="MDI6452097.1"/>
    <property type="molecule type" value="Genomic_DNA"/>
</dbReference>
<dbReference type="RefSeq" id="WP_282838500.1">
    <property type="nucleotide sequence ID" value="NZ_JASCXW010000001.1"/>
</dbReference>
<proteinExistence type="predicted"/>